<organism evidence="1 2">
    <name type="scientific">Kitasatospora aburaviensis</name>
    <dbReference type="NCBI Taxonomy" id="67265"/>
    <lineage>
        <taxon>Bacteria</taxon>
        <taxon>Bacillati</taxon>
        <taxon>Actinomycetota</taxon>
        <taxon>Actinomycetes</taxon>
        <taxon>Kitasatosporales</taxon>
        <taxon>Streptomycetaceae</taxon>
        <taxon>Kitasatospora</taxon>
    </lineage>
</organism>
<evidence type="ECO:0000313" key="2">
    <source>
        <dbReference type="Proteomes" id="UP001596067"/>
    </source>
</evidence>
<dbReference type="InterPro" id="IPR027417">
    <property type="entry name" value="P-loop_NTPase"/>
</dbReference>
<reference evidence="2" key="1">
    <citation type="journal article" date="2019" name="Int. J. Syst. Evol. Microbiol.">
        <title>The Global Catalogue of Microorganisms (GCM) 10K type strain sequencing project: providing services to taxonomists for standard genome sequencing and annotation.</title>
        <authorList>
            <consortium name="The Broad Institute Genomics Platform"/>
            <consortium name="The Broad Institute Genome Sequencing Center for Infectious Disease"/>
            <person name="Wu L."/>
            <person name="Ma J."/>
        </authorList>
    </citation>
    <scope>NUCLEOTIDE SEQUENCE [LARGE SCALE GENOMIC DNA]</scope>
    <source>
        <strain evidence="2">CGMCC 4.1469</strain>
    </source>
</reference>
<dbReference type="EMBL" id="JBHSOD010000034">
    <property type="protein sequence ID" value="MFC5888073.1"/>
    <property type="molecule type" value="Genomic_DNA"/>
</dbReference>
<evidence type="ECO:0000313" key="1">
    <source>
        <dbReference type="EMBL" id="MFC5888073.1"/>
    </source>
</evidence>
<dbReference type="Proteomes" id="UP001596067">
    <property type="component" value="Unassembled WGS sequence"/>
</dbReference>
<protein>
    <submittedName>
        <fullName evidence="1">Uncharacterized protein</fullName>
    </submittedName>
</protein>
<accession>A0ABW1F2K4</accession>
<dbReference type="SUPFAM" id="SSF52540">
    <property type="entry name" value="P-loop containing nucleoside triphosphate hydrolases"/>
    <property type="match status" value="1"/>
</dbReference>
<gene>
    <name evidence="1" type="ORF">ACFP0N_24185</name>
</gene>
<comment type="caution">
    <text evidence="1">The sequence shown here is derived from an EMBL/GenBank/DDBJ whole genome shotgun (WGS) entry which is preliminary data.</text>
</comment>
<dbReference type="RefSeq" id="WP_313767249.1">
    <property type="nucleotide sequence ID" value="NZ_BAAAVH010000031.1"/>
</dbReference>
<sequence>MASSEWRVAVIGDMTIDWLLEERSKYRSNEYEDRLRTQVAVKWLTGGVFLLRSMIEEAVSQWAPAVLLSVPKVLVFSPEIPTEETLKAFENPYRHSFAVLAHYGERIRVKEYLGFSEAPGAEISSARFRLDPTPTPNGLINVVVVDDAGMDFREEKANWSELEQATKVGLAENDRPWVILKISKPIGSSEGKLWEYVISRVRDPDDWLADRLVVLTSASCLRDAGAGISHDLSWERCIEDVAREIQRCPAVKDLADCRRIIISFGPSGVLYLDRINDARLCTLAFDRERMERAWWESHRDGTMFGYGSALCATVVREMLRHRLKPDFPRALQEALGAMERLYSAGFQCVEKNGVSFKLGGVFEPPAEPGHAVVKAVRLYQGSDSGLSLSSRQDNSPDVIHRLARHIAVGGTKYFRRINLNGSAYGHDIPIGRFGKLVTIDRTEIEGLHSIQNLITNYRTSVKLTAPPLGIAAFGAPGSGKSYAVKQIIKTQEADERDPKGPPEVNEPIELIEFNLSQFDSPGELVSALHRVRDIALGGKIPLAFWDEFDTPLNDQELGWLRYFLAPIQDGTFQQAQTLHRIGASIFVFGGSQFDRFSKFKQQAEASPPESKVLDFLSRLRGYMDIASIDKQDNESDFMLQRAVVLNDLFQRKGIPTVRCAEPSCPDKGAHYVFDVQLGVLDAFLTIPSYHHGVRSMMAIMEMSRIRPGQQFVRAALPSPTQLDMHVKGADFLDFARRGAAPT</sequence>
<name>A0ABW1F2K4_9ACTN</name>
<proteinExistence type="predicted"/>
<keyword evidence="2" id="KW-1185">Reference proteome</keyword>